<evidence type="ECO:0000256" key="6">
    <source>
        <dbReference type="SAM" id="Phobius"/>
    </source>
</evidence>
<dbReference type="AlphaFoldDB" id="A0AA96F7S6"/>
<dbReference type="PANTHER" id="PTHR35007">
    <property type="entry name" value="INTEGRAL MEMBRANE PROTEIN-RELATED"/>
    <property type="match status" value="1"/>
</dbReference>
<protein>
    <submittedName>
        <fullName evidence="8">Type II secretion system F family protein</fullName>
    </submittedName>
</protein>
<feature type="transmembrane region" description="Helical" evidence="6">
    <location>
        <begin position="252"/>
        <end position="272"/>
    </location>
</feature>
<evidence type="ECO:0000313" key="9">
    <source>
        <dbReference type="Proteomes" id="UP001304125"/>
    </source>
</evidence>
<feature type="transmembrane region" description="Helical" evidence="6">
    <location>
        <begin position="220"/>
        <end position="240"/>
    </location>
</feature>
<gene>
    <name evidence="8" type="ORF">RN606_03255</name>
</gene>
<feature type="domain" description="Type II secretion system protein GspF" evidence="7">
    <location>
        <begin position="114"/>
        <end position="239"/>
    </location>
</feature>
<accession>A0AA96F7S6</accession>
<dbReference type="RefSeq" id="WP_313499937.1">
    <property type="nucleotide sequence ID" value="NZ_CP134879.1"/>
</dbReference>
<evidence type="ECO:0000256" key="1">
    <source>
        <dbReference type="ARBA" id="ARBA00004651"/>
    </source>
</evidence>
<evidence type="ECO:0000256" key="4">
    <source>
        <dbReference type="ARBA" id="ARBA00022989"/>
    </source>
</evidence>
<keyword evidence="4 6" id="KW-1133">Transmembrane helix</keyword>
<feature type="transmembrane region" description="Helical" evidence="6">
    <location>
        <begin position="59"/>
        <end position="86"/>
    </location>
</feature>
<dbReference type="InterPro" id="IPR018076">
    <property type="entry name" value="T2SS_GspF_dom"/>
</dbReference>
<evidence type="ECO:0000256" key="3">
    <source>
        <dbReference type="ARBA" id="ARBA00022692"/>
    </source>
</evidence>
<dbReference type="Proteomes" id="UP001304125">
    <property type="component" value="Chromosome"/>
</dbReference>
<reference evidence="8 9" key="1">
    <citation type="submission" date="2023-09" db="EMBL/GenBank/DDBJ databases">
        <title>Demequina sp. a novel bacteria isolated from Capsicum annuum.</title>
        <authorList>
            <person name="Humaira Z."/>
            <person name="Lee J."/>
            <person name="Cho D."/>
        </authorList>
    </citation>
    <scope>NUCLEOTIDE SEQUENCE [LARGE SCALE GENOMIC DNA]</scope>
    <source>
        <strain evidence="8 9">OYTSA14</strain>
    </source>
</reference>
<name>A0AA96F7S6_9MICO</name>
<evidence type="ECO:0000256" key="2">
    <source>
        <dbReference type="ARBA" id="ARBA00022475"/>
    </source>
</evidence>
<comment type="subcellular location">
    <subcellularLocation>
        <location evidence="1">Cell membrane</location>
        <topology evidence="1">Multi-pass membrane protein</topology>
    </subcellularLocation>
</comment>
<dbReference type="GO" id="GO:0005886">
    <property type="term" value="C:plasma membrane"/>
    <property type="evidence" value="ECO:0007669"/>
    <property type="project" value="UniProtKB-SubCell"/>
</dbReference>
<organism evidence="8 9">
    <name type="scientific">Demequina capsici</name>
    <dbReference type="NCBI Taxonomy" id="3075620"/>
    <lineage>
        <taxon>Bacteria</taxon>
        <taxon>Bacillati</taxon>
        <taxon>Actinomycetota</taxon>
        <taxon>Actinomycetes</taxon>
        <taxon>Micrococcales</taxon>
        <taxon>Demequinaceae</taxon>
        <taxon>Demequina</taxon>
    </lineage>
</organism>
<evidence type="ECO:0000259" key="7">
    <source>
        <dbReference type="Pfam" id="PF00482"/>
    </source>
</evidence>
<proteinExistence type="predicted"/>
<keyword evidence="5 6" id="KW-0472">Membrane</keyword>
<dbReference type="EMBL" id="CP134879">
    <property type="protein sequence ID" value="WNM25179.1"/>
    <property type="molecule type" value="Genomic_DNA"/>
</dbReference>
<evidence type="ECO:0000313" key="8">
    <source>
        <dbReference type="EMBL" id="WNM25179.1"/>
    </source>
</evidence>
<dbReference type="Pfam" id="PF00482">
    <property type="entry name" value="T2SSF"/>
    <property type="match status" value="1"/>
</dbReference>
<keyword evidence="2" id="KW-1003">Cell membrane</keyword>
<keyword evidence="9" id="KW-1185">Reference proteome</keyword>
<dbReference type="PANTHER" id="PTHR35007:SF2">
    <property type="entry name" value="PILUS ASSEMBLE PROTEIN"/>
    <property type="match status" value="1"/>
</dbReference>
<keyword evidence="3 6" id="KW-0812">Transmembrane</keyword>
<evidence type="ECO:0000256" key="5">
    <source>
        <dbReference type="ARBA" id="ARBA00023136"/>
    </source>
</evidence>
<sequence length="286" mass="30468">MGTVLGLMLGAGAFLVWWSTWASDAVRVPTIGRWSRSLRDDLHQAGIHGVAPHTLAGTAALLGVAVAVIGGAVTGSFVIGACFGALASRGPFALVRGRARARRGRMRESWPEAVDSLSSGIRAGLALPEALSQLGERGPVELRDAFAAFGRDFRASGRFSESLDELKARLADPVADRIVEALRLTREVGGTDIGHLLRTLSELLREDARTRGELEARQSWTVNAARLAVAAPWAVLLMLASQPQNARAYDSGVGVTILVAGGGATVIAYRVMMRIGRLPQEQRVMR</sequence>